<gene>
    <name evidence="1" type="ORF">GO608_06470</name>
</gene>
<organism evidence="1 2">
    <name type="scientific">Aromatoleum buckelii</name>
    <dbReference type="NCBI Taxonomy" id="200254"/>
    <lineage>
        <taxon>Bacteria</taxon>
        <taxon>Pseudomonadati</taxon>
        <taxon>Pseudomonadota</taxon>
        <taxon>Betaproteobacteria</taxon>
        <taxon>Rhodocyclales</taxon>
        <taxon>Rhodocyclaceae</taxon>
        <taxon>Aromatoleum</taxon>
    </lineage>
</organism>
<dbReference type="InterPro" id="IPR025612">
    <property type="entry name" value="YqjK"/>
</dbReference>
<proteinExistence type="predicted"/>
<dbReference type="Pfam" id="PF13997">
    <property type="entry name" value="YqjK"/>
    <property type="match status" value="1"/>
</dbReference>
<dbReference type="RefSeq" id="WP_169198258.1">
    <property type="nucleotide sequence ID" value="NZ_WTVH02000008.1"/>
</dbReference>
<evidence type="ECO:0000313" key="1">
    <source>
        <dbReference type="EMBL" id="NMF92968.1"/>
    </source>
</evidence>
<keyword evidence="2" id="KW-1185">Reference proteome</keyword>
<dbReference type="Proteomes" id="UP000601990">
    <property type="component" value="Unassembled WGS sequence"/>
</dbReference>
<reference evidence="1" key="1">
    <citation type="submission" date="2019-12" db="EMBL/GenBank/DDBJ databases">
        <title>Comparative genomics gives insights into the taxonomy of the Azoarcus-Aromatoleum group and reveals separate origins of nif in the plant-associated Azoarcus and non-plant-associated Aromatoleum sub-groups.</title>
        <authorList>
            <person name="Lafos M."/>
            <person name="Maluk M."/>
            <person name="Batista M."/>
            <person name="Junghare M."/>
            <person name="Carmona M."/>
            <person name="Faoro H."/>
            <person name="Cruz L.M."/>
            <person name="Battistoni F."/>
            <person name="De Souza E."/>
            <person name="Pedrosa F."/>
            <person name="Chen W.-M."/>
            <person name="Poole P.S."/>
            <person name="Dixon R.A."/>
            <person name="James E.K."/>
        </authorList>
    </citation>
    <scope>NUCLEOTIDE SEQUENCE</scope>
    <source>
        <strain evidence="1">U120</strain>
    </source>
</reference>
<name>A0ABX1N194_9RHOO</name>
<evidence type="ECO:0008006" key="3">
    <source>
        <dbReference type="Google" id="ProtNLM"/>
    </source>
</evidence>
<dbReference type="EMBL" id="WTVH01000009">
    <property type="protein sequence ID" value="NMF92968.1"/>
    <property type="molecule type" value="Genomic_DNA"/>
</dbReference>
<accession>A0ABX1N194</accession>
<protein>
    <recommendedName>
        <fullName evidence="3">YqjK-like protein</fullName>
    </recommendedName>
</protein>
<comment type="caution">
    <text evidence="1">The sequence shown here is derived from an EMBL/GenBank/DDBJ whole genome shotgun (WGS) entry which is preliminary data.</text>
</comment>
<evidence type="ECO:0000313" key="2">
    <source>
        <dbReference type="Proteomes" id="UP000601990"/>
    </source>
</evidence>
<sequence>MNPRLVELALKKQRLQIRADQQRTEMFGHLRGIESTLDLVDRARDQVRWAREHVPLLSSVMLIVALVKPRATLRVARRAWLGWIVFRKLGQRFAPALGALDRWRAARL</sequence>